<dbReference type="InterPro" id="IPR042098">
    <property type="entry name" value="TauD-like_sf"/>
</dbReference>
<evidence type="ECO:0000256" key="6">
    <source>
        <dbReference type="ARBA" id="ARBA00023004"/>
    </source>
</evidence>
<dbReference type="EMBL" id="JH795864">
    <property type="protein sequence ID" value="EJU01549.1"/>
    <property type="molecule type" value="Genomic_DNA"/>
</dbReference>
<dbReference type="GO" id="GO:0016706">
    <property type="term" value="F:2-oxoglutarate-dependent dioxygenase activity"/>
    <property type="evidence" value="ECO:0007669"/>
    <property type="project" value="UniProtKB-ARBA"/>
</dbReference>
<dbReference type="GO" id="GO:0045329">
    <property type="term" value="P:carnitine biosynthetic process"/>
    <property type="evidence" value="ECO:0007669"/>
    <property type="project" value="TreeGrafter"/>
</dbReference>
<name>M5FYE6_DACPD</name>
<dbReference type="PANTHER" id="PTHR10696">
    <property type="entry name" value="GAMMA-BUTYROBETAINE HYDROXYLASE-RELATED"/>
    <property type="match status" value="1"/>
</dbReference>
<dbReference type="Gene3D" id="3.30.2020.30">
    <property type="match status" value="1"/>
</dbReference>
<dbReference type="OrthoDB" id="406634at2759"/>
<dbReference type="InterPro" id="IPR038492">
    <property type="entry name" value="GBBH-like_N_sf"/>
</dbReference>
<keyword evidence="11" id="KW-1185">Reference proteome</keyword>
<evidence type="ECO:0000259" key="8">
    <source>
        <dbReference type="Pfam" id="PF02668"/>
    </source>
</evidence>
<proteinExistence type="inferred from homology"/>
<dbReference type="InterPro" id="IPR010376">
    <property type="entry name" value="GBBH-like_N"/>
</dbReference>
<evidence type="ECO:0000256" key="5">
    <source>
        <dbReference type="ARBA" id="ARBA00023002"/>
    </source>
</evidence>
<protein>
    <submittedName>
        <fullName evidence="10">Clavaminate synthase-like protein</fullName>
    </submittedName>
</protein>
<dbReference type="Gene3D" id="3.60.130.10">
    <property type="entry name" value="Clavaminate synthase-like"/>
    <property type="match status" value="1"/>
</dbReference>
<evidence type="ECO:0000256" key="3">
    <source>
        <dbReference type="ARBA" id="ARBA00022723"/>
    </source>
</evidence>
<dbReference type="InterPro" id="IPR003819">
    <property type="entry name" value="TauD/TfdA-like"/>
</dbReference>
<organism evidence="10 11">
    <name type="scientific">Dacryopinax primogenitus (strain DJM 731)</name>
    <name type="common">Brown rot fungus</name>
    <dbReference type="NCBI Taxonomy" id="1858805"/>
    <lineage>
        <taxon>Eukaryota</taxon>
        <taxon>Fungi</taxon>
        <taxon>Dikarya</taxon>
        <taxon>Basidiomycota</taxon>
        <taxon>Agaricomycotina</taxon>
        <taxon>Dacrymycetes</taxon>
        <taxon>Dacrymycetales</taxon>
        <taxon>Dacrymycetaceae</taxon>
        <taxon>Dacryopinax</taxon>
    </lineage>
</organism>
<evidence type="ECO:0000256" key="2">
    <source>
        <dbReference type="ARBA" id="ARBA00008654"/>
    </source>
</evidence>
<dbReference type="GeneID" id="63690179"/>
<evidence type="ECO:0000256" key="7">
    <source>
        <dbReference type="SAM" id="MobiDB-lite"/>
    </source>
</evidence>
<dbReference type="Proteomes" id="UP000030653">
    <property type="component" value="Unassembled WGS sequence"/>
</dbReference>
<dbReference type="GO" id="GO:0005739">
    <property type="term" value="C:mitochondrion"/>
    <property type="evidence" value="ECO:0007669"/>
    <property type="project" value="TreeGrafter"/>
</dbReference>
<dbReference type="Pfam" id="PF02668">
    <property type="entry name" value="TauD"/>
    <property type="match status" value="1"/>
</dbReference>
<feature type="compositionally biased region" description="Basic and acidic residues" evidence="7">
    <location>
        <begin position="1"/>
        <end position="13"/>
    </location>
</feature>
<feature type="region of interest" description="Disordered" evidence="7">
    <location>
        <begin position="1"/>
        <end position="21"/>
    </location>
</feature>
<dbReference type="PANTHER" id="PTHR10696:SF25">
    <property type="entry name" value="OXIDOREDUCTASE AIM17-RELATED"/>
    <property type="match status" value="1"/>
</dbReference>
<feature type="domain" description="TauD/TfdA-like" evidence="8">
    <location>
        <begin position="156"/>
        <end position="412"/>
    </location>
</feature>
<dbReference type="RefSeq" id="XP_040628446.1">
    <property type="nucleotide sequence ID" value="XM_040775117.1"/>
</dbReference>
<dbReference type="GO" id="GO:0046872">
    <property type="term" value="F:metal ion binding"/>
    <property type="evidence" value="ECO:0007669"/>
    <property type="project" value="UniProtKB-KW"/>
</dbReference>
<dbReference type="HOGENOM" id="CLU_021859_0_1_1"/>
<dbReference type="InterPro" id="IPR050411">
    <property type="entry name" value="AlphaKG_dependent_hydroxylases"/>
</dbReference>
<dbReference type="OMA" id="GRHIIQC"/>
<gene>
    <name evidence="10" type="ORF">DACRYDRAFT_52619</name>
</gene>
<evidence type="ECO:0000256" key="1">
    <source>
        <dbReference type="ARBA" id="ARBA00001954"/>
    </source>
</evidence>
<evidence type="ECO:0000313" key="11">
    <source>
        <dbReference type="Proteomes" id="UP000030653"/>
    </source>
</evidence>
<comment type="cofactor">
    <cofactor evidence="1">
        <name>Fe(2+)</name>
        <dbReference type="ChEBI" id="CHEBI:29033"/>
    </cofactor>
</comment>
<dbReference type="CDD" id="cd00250">
    <property type="entry name" value="CAS_like"/>
    <property type="match status" value="1"/>
</dbReference>
<dbReference type="AlphaFoldDB" id="M5FYE6"/>
<dbReference type="Pfam" id="PF06155">
    <property type="entry name" value="GBBH-like_N"/>
    <property type="match status" value="1"/>
</dbReference>
<dbReference type="STRING" id="1858805.M5FYE6"/>
<keyword evidence="4" id="KW-0223">Dioxygenase</keyword>
<keyword evidence="6" id="KW-0408">Iron</keyword>
<comment type="similarity">
    <text evidence="2">Belongs to the gamma-BBH/TMLD family.</text>
</comment>
<accession>M5FYE6</accession>
<evidence type="ECO:0000256" key="4">
    <source>
        <dbReference type="ARBA" id="ARBA00022964"/>
    </source>
</evidence>
<feature type="domain" description="Gamma-butyrobetaine hydroxylase-like N-terminal" evidence="9">
    <location>
        <begin position="54"/>
        <end position="121"/>
    </location>
</feature>
<dbReference type="SUPFAM" id="SSF51197">
    <property type="entry name" value="Clavaminate synthase-like"/>
    <property type="match status" value="1"/>
</dbReference>
<reference evidence="10 11" key="1">
    <citation type="journal article" date="2012" name="Science">
        <title>The Paleozoic origin of enzymatic lignin decomposition reconstructed from 31 fungal genomes.</title>
        <authorList>
            <person name="Floudas D."/>
            <person name="Binder M."/>
            <person name="Riley R."/>
            <person name="Barry K."/>
            <person name="Blanchette R.A."/>
            <person name="Henrissat B."/>
            <person name="Martinez A.T."/>
            <person name="Otillar R."/>
            <person name="Spatafora J.W."/>
            <person name="Yadav J.S."/>
            <person name="Aerts A."/>
            <person name="Benoit I."/>
            <person name="Boyd A."/>
            <person name="Carlson A."/>
            <person name="Copeland A."/>
            <person name="Coutinho P.M."/>
            <person name="de Vries R.P."/>
            <person name="Ferreira P."/>
            <person name="Findley K."/>
            <person name="Foster B."/>
            <person name="Gaskell J."/>
            <person name="Glotzer D."/>
            <person name="Gorecki P."/>
            <person name="Heitman J."/>
            <person name="Hesse C."/>
            <person name="Hori C."/>
            <person name="Igarashi K."/>
            <person name="Jurgens J.A."/>
            <person name="Kallen N."/>
            <person name="Kersten P."/>
            <person name="Kohler A."/>
            <person name="Kuees U."/>
            <person name="Kumar T.K.A."/>
            <person name="Kuo A."/>
            <person name="LaButti K."/>
            <person name="Larrondo L.F."/>
            <person name="Lindquist E."/>
            <person name="Ling A."/>
            <person name="Lombard V."/>
            <person name="Lucas S."/>
            <person name="Lundell T."/>
            <person name="Martin R."/>
            <person name="McLaughlin D.J."/>
            <person name="Morgenstern I."/>
            <person name="Morin E."/>
            <person name="Murat C."/>
            <person name="Nagy L.G."/>
            <person name="Nolan M."/>
            <person name="Ohm R.A."/>
            <person name="Patyshakuliyeva A."/>
            <person name="Rokas A."/>
            <person name="Ruiz-Duenas F.J."/>
            <person name="Sabat G."/>
            <person name="Salamov A."/>
            <person name="Samejima M."/>
            <person name="Schmutz J."/>
            <person name="Slot J.C."/>
            <person name="St John F."/>
            <person name="Stenlid J."/>
            <person name="Sun H."/>
            <person name="Sun S."/>
            <person name="Syed K."/>
            <person name="Tsang A."/>
            <person name="Wiebenga A."/>
            <person name="Young D."/>
            <person name="Pisabarro A."/>
            <person name="Eastwood D.C."/>
            <person name="Martin F."/>
            <person name="Cullen D."/>
            <person name="Grigoriev I.V."/>
            <person name="Hibbett D.S."/>
        </authorList>
    </citation>
    <scope>NUCLEOTIDE SEQUENCE [LARGE SCALE GENOMIC DNA]</scope>
    <source>
        <strain evidence="10 11">DJM-731 SS1</strain>
    </source>
</reference>
<keyword evidence="3" id="KW-0479">Metal-binding</keyword>
<keyword evidence="5" id="KW-0560">Oxidoreductase</keyword>
<sequence>MGGPKESVKEHGPRATWRPVSGRHERKLALEDYLRSESPLSGAVPNTLPPWINKFTPMWLREVCQCAECVDPSTLQRRTRSTPLGPEGYRVRSITYDPDQKNVFLLWDDEHKTHFSMDFLRAHANRPALMMEHRAPFRRQVWSATDLPAEPLSFPLSEGDRKLALLRLMQYGIVFLKNVPRDGEAIWDVAKAFGDVRPTFYGQTWDVKSVPNSKNVAYTDQLLGFHQDLLYMRNPPAYQILHCIDNQVSGGESAFIDALRPAYTLAFSDPDKFKLLTMRPIPFQYVNDDQRWHCNHTTIELRPLGDGGDGYNAEEPCLDMNDSVKLLKLPNFESTVAHINYSPPFQGPISLNSPNAVFDALRVFGELLEEPEARYECKLEEGEAVIFDNRRVLHARKGFDGNQGPRWLKGCYLDLDSVVNTWRRHGPGGTGEIVDVVSADLARAGEEE</sequence>
<evidence type="ECO:0000259" key="9">
    <source>
        <dbReference type="Pfam" id="PF06155"/>
    </source>
</evidence>
<evidence type="ECO:0000313" key="10">
    <source>
        <dbReference type="EMBL" id="EJU01549.1"/>
    </source>
</evidence>